<name>A0A1N6I2C4_9MICO</name>
<accession>A0A1N6I2C4</accession>
<dbReference type="SUPFAM" id="SSF56112">
    <property type="entry name" value="Protein kinase-like (PK-like)"/>
    <property type="match status" value="1"/>
</dbReference>
<organism evidence="4 5">
    <name type="scientific">Agromyces cerinus subsp. cerinus</name>
    <dbReference type="NCBI Taxonomy" id="232089"/>
    <lineage>
        <taxon>Bacteria</taxon>
        <taxon>Bacillati</taxon>
        <taxon>Actinomycetota</taxon>
        <taxon>Actinomycetes</taxon>
        <taxon>Micrococcales</taxon>
        <taxon>Microbacteriaceae</taxon>
        <taxon>Agromyces</taxon>
    </lineage>
</organism>
<dbReference type="AlphaFoldDB" id="A0A1N6I2C4"/>
<proteinExistence type="inferred from homology"/>
<dbReference type="RefSeq" id="WP_074261734.1">
    <property type="nucleotide sequence ID" value="NZ_FSRJ01000005.1"/>
</dbReference>
<keyword evidence="4" id="KW-0830">Ubiquinone</keyword>
<feature type="transmembrane region" description="Helical" evidence="2">
    <location>
        <begin position="31"/>
        <end position="51"/>
    </location>
</feature>
<dbReference type="PANTHER" id="PTHR10566">
    <property type="entry name" value="CHAPERONE-ACTIVITY OF BC1 COMPLEX CABC1 -RELATED"/>
    <property type="match status" value="1"/>
</dbReference>
<gene>
    <name evidence="4" type="ORF">SAMN05443544_3602</name>
</gene>
<dbReference type="InterPro" id="IPR004147">
    <property type="entry name" value="ABC1_dom"/>
</dbReference>
<keyword evidence="2" id="KW-1133">Transmembrane helix</keyword>
<comment type="similarity">
    <text evidence="1">Belongs to the protein kinase superfamily. ADCK protein kinase family.</text>
</comment>
<dbReference type="InterPro" id="IPR000719">
    <property type="entry name" value="Prot_kinase_dom"/>
</dbReference>
<evidence type="ECO:0000259" key="3">
    <source>
        <dbReference type="PROSITE" id="PS50011"/>
    </source>
</evidence>
<dbReference type="CDD" id="cd05121">
    <property type="entry name" value="ABC1_ADCK3-like"/>
    <property type="match status" value="1"/>
</dbReference>
<feature type="transmembrane region" description="Helical" evidence="2">
    <location>
        <begin position="624"/>
        <end position="646"/>
    </location>
</feature>
<dbReference type="OrthoDB" id="9795390at2"/>
<keyword evidence="2" id="KW-0812">Transmembrane</keyword>
<evidence type="ECO:0000313" key="5">
    <source>
        <dbReference type="Proteomes" id="UP000184699"/>
    </source>
</evidence>
<dbReference type="STRING" id="232089.SAMN05443544_3602"/>
<protein>
    <submittedName>
        <fullName evidence="4">Ubiquinone biosynthesis protein</fullName>
    </submittedName>
</protein>
<dbReference type="Gene3D" id="1.10.510.10">
    <property type="entry name" value="Transferase(Phosphotransferase) domain 1"/>
    <property type="match status" value="1"/>
</dbReference>
<dbReference type="GO" id="GO:0005524">
    <property type="term" value="F:ATP binding"/>
    <property type="evidence" value="ECO:0007669"/>
    <property type="project" value="InterPro"/>
</dbReference>
<dbReference type="Proteomes" id="UP000184699">
    <property type="component" value="Unassembled WGS sequence"/>
</dbReference>
<dbReference type="Pfam" id="PF03109">
    <property type="entry name" value="ABC1"/>
    <property type="match status" value="1"/>
</dbReference>
<evidence type="ECO:0000313" key="4">
    <source>
        <dbReference type="EMBL" id="SIO26188.1"/>
    </source>
</evidence>
<dbReference type="InterPro" id="IPR011009">
    <property type="entry name" value="Kinase-like_dom_sf"/>
</dbReference>
<dbReference type="InterPro" id="IPR050154">
    <property type="entry name" value="UbiB_kinase"/>
</dbReference>
<dbReference type="SMART" id="SM00220">
    <property type="entry name" value="S_TKc"/>
    <property type="match status" value="1"/>
</dbReference>
<dbReference type="EMBL" id="FSRJ01000005">
    <property type="protein sequence ID" value="SIO26188.1"/>
    <property type="molecule type" value="Genomic_DNA"/>
</dbReference>
<reference evidence="5" key="1">
    <citation type="submission" date="2016-11" db="EMBL/GenBank/DDBJ databases">
        <authorList>
            <person name="Varghese N."/>
            <person name="Submissions S."/>
        </authorList>
    </citation>
    <scope>NUCLEOTIDE SEQUENCE [LARGE SCALE GENOMIC DNA]</scope>
    <source>
        <strain evidence="5">DSM 8595</strain>
    </source>
</reference>
<dbReference type="PANTHER" id="PTHR10566:SF113">
    <property type="entry name" value="PROTEIN ACTIVITY OF BC1 COMPLEX KINASE 7, CHLOROPLASTIC"/>
    <property type="match status" value="1"/>
</dbReference>
<keyword evidence="5" id="KW-1185">Reference proteome</keyword>
<keyword evidence="2" id="KW-0472">Membrane</keyword>
<sequence>MSTGSIILGVIGVTIVTILFMMLLTGISRRFLGVQVGTGRIIVAGLVALVAELGFESQFVWQGGGATLALVPIQLGIVVLVAIGFLVIAELIVPSGTMPRPDRWIPDLKRTLDRGRRYSEVTRIAVRNGLVPFKPDRSHTPEADRTRRAQAKALRISLEEAGPVFVKLGQMLSTRTELLPHEYIAELERLQQSVPPAAWNEIDELMHDELGARADDAFAEFDAEPFAAASIGQVHRARLTSGELVAVKVQRPGIIPGVERDLDIVQRLARKLESETEWGRSLGLRSVATAFAESLRAELDYRSEAANLAAMESTQARHPESERLAIPHCFRDLSTARVLVMEFIPGRALSDDDGTRPESVRKAQASLLFHSLITQVIDDGVFHADLHPGNVMLLENGRLGLVDFGSVGRLDSEMRERIGEILMAFYRGDARAMSDALLGMVELPDDVDEFVLRREIGSFMAARLGPGSALDSTIVADMTRLLSENRLAIPPELASAFRAVAVAEGTLRVLDPEFDLLTAAGGLAKGRIADAFNPSSLKDAVIDEVGTMLPILRRMPHRFDQISGSLANGRLSVNVRLFADHRDRSLLRSLVNQVVLAFLAGVLGVMAAMLLISDAGPQVTETLSLFQIFGYLLVVVSALFVLRVLFDVFRRRRE</sequence>
<feature type="transmembrane region" description="Helical" evidence="2">
    <location>
        <begin position="6"/>
        <end position="24"/>
    </location>
</feature>
<feature type="transmembrane region" description="Helical" evidence="2">
    <location>
        <begin position="590"/>
        <end position="612"/>
    </location>
</feature>
<dbReference type="PROSITE" id="PS50011">
    <property type="entry name" value="PROTEIN_KINASE_DOM"/>
    <property type="match status" value="1"/>
</dbReference>
<feature type="transmembrane region" description="Helical" evidence="2">
    <location>
        <begin position="71"/>
        <end position="93"/>
    </location>
</feature>
<dbReference type="GO" id="GO:0004672">
    <property type="term" value="F:protein kinase activity"/>
    <property type="evidence" value="ECO:0007669"/>
    <property type="project" value="InterPro"/>
</dbReference>
<feature type="domain" description="Protein kinase" evidence="3">
    <location>
        <begin position="220"/>
        <end position="599"/>
    </location>
</feature>
<evidence type="ECO:0000256" key="1">
    <source>
        <dbReference type="ARBA" id="ARBA00009670"/>
    </source>
</evidence>
<evidence type="ECO:0000256" key="2">
    <source>
        <dbReference type="SAM" id="Phobius"/>
    </source>
</evidence>